<evidence type="ECO:0000313" key="4">
    <source>
        <dbReference type="Proteomes" id="UP000799439"/>
    </source>
</evidence>
<dbReference type="AlphaFoldDB" id="A0A9P4J9P5"/>
<organism evidence="3 4">
    <name type="scientific">Myriangium duriaei CBS 260.36</name>
    <dbReference type="NCBI Taxonomy" id="1168546"/>
    <lineage>
        <taxon>Eukaryota</taxon>
        <taxon>Fungi</taxon>
        <taxon>Dikarya</taxon>
        <taxon>Ascomycota</taxon>
        <taxon>Pezizomycotina</taxon>
        <taxon>Dothideomycetes</taxon>
        <taxon>Dothideomycetidae</taxon>
        <taxon>Myriangiales</taxon>
        <taxon>Myriangiaceae</taxon>
        <taxon>Myriangium</taxon>
    </lineage>
</organism>
<dbReference type="PANTHER" id="PTHR43662">
    <property type="match status" value="1"/>
</dbReference>
<feature type="region of interest" description="Disordered" evidence="1">
    <location>
        <begin position="382"/>
        <end position="449"/>
    </location>
</feature>
<dbReference type="OrthoDB" id="74764at2759"/>
<accession>A0A9P4J9P5</accession>
<keyword evidence="4" id="KW-1185">Reference proteome</keyword>
<feature type="compositionally biased region" description="Low complexity" evidence="1">
    <location>
        <begin position="418"/>
        <end position="430"/>
    </location>
</feature>
<feature type="compositionally biased region" description="Basic residues" evidence="1">
    <location>
        <begin position="408"/>
        <end position="417"/>
    </location>
</feature>
<protein>
    <recommendedName>
        <fullName evidence="2">DUF1996 domain-containing protein</fullName>
    </recommendedName>
</protein>
<sequence length="578" mass="62469">MVAFKTAGVGATIGVLSLVPHVDAFWRMPCRSRTGLARLDPIMAPGQLSDHAHAIHGGGGFSMDVKATELKDSSCTSCEVTQDKSAYWTPSLHFMYPNGTTVIVPQIGGMLAYYLLYANNYDTTKGKITAFPDGFQMIAGDKNLRNFTLPVPDPPTSEWTPEESTQAALRQKALGFNCLNYNKAGEPTLYRHSMPDKTFLDQNCSNGLRLEIMFPSCWNGKDLDSSDHKSHVAYPSYVMTGMCPEGFDVKLPSLLYETIWDTYSFSGIDGQFVLSHGDPTGNGYHGDFMMGWESTDFLQQAVDTCTNLSGNIQDCPLFNIQSDATAAQCTFDVPEAVANDNVSGPRSGLPVSVPIQSGPAYATSFPVFGQIGVATVTSASIADKRHANSRHRKHHKAKTVTTTTTTTKHNKKKHHHATQTTTATTPTTTTQLAEKKKKHKHRFHTKPAGDYSTVRTEYITRASEIVELIVLATPVTETITVKLAKDCTTTTTTTPAVKEAVVTVQVQQTTTLEAQAEQTTAAVQVQQTMTTAVQAQPTTTAANDGPVAVGVEGGDGTGLVVGMQARAAEFVIGWRGAR</sequence>
<comment type="caution">
    <text evidence="3">The sequence shown here is derived from an EMBL/GenBank/DDBJ whole genome shotgun (WGS) entry which is preliminary data.</text>
</comment>
<dbReference type="Pfam" id="PF09362">
    <property type="entry name" value="DUF1996"/>
    <property type="match status" value="1"/>
</dbReference>
<dbReference type="Proteomes" id="UP000799439">
    <property type="component" value="Unassembled WGS sequence"/>
</dbReference>
<proteinExistence type="predicted"/>
<dbReference type="PANTHER" id="PTHR43662:SF7">
    <property type="entry name" value="DUF1996 DOMAIN-CONTAINING PROTEIN"/>
    <property type="match status" value="1"/>
</dbReference>
<reference evidence="3" key="1">
    <citation type="journal article" date="2020" name="Stud. Mycol.">
        <title>101 Dothideomycetes genomes: a test case for predicting lifestyles and emergence of pathogens.</title>
        <authorList>
            <person name="Haridas S."/>
            <person name="Albert R."/>
            <person name="Binder M."/>
            <person name="Bloem J."/>
            <person name="Labutti K."/>
            <person name="Salamov A."/>
            <person name="Andreopoulos B."/>
            <person name="Baker S."/>
            <person name="Barry K."/>
            <person name="Bills G."/>
            <person name="Bluhm B."/>
            <person name="Cannon C."/>
            <person name="Castanera R."/>
            <person name="Culley D."/>
            <person name="Daum C."/>
            <person name="Ezra D."/>
            <person name="Gonzalez J."/>
            <person name="Henrissat B."/>
            <person name="Kuo A."/>
            <person name="Liang C."/>
            <person name="Lipzen A."/>
            <person name="Lutzoni F."/>
            <person name="Magnuson J."/>
            <person name="Mondo S."/>
            <person name="Nolan M."/>
            <person name="Ohm R."/>
            <person name="Pangilinan J."/>
            <person name="Park H.-J."/>
            <person name="Ramirez L."/>
            <person name="Alfaro M."/>
            <person name="Sun H."/>
            <person name="Tritt A."/>
            <person name="Yoshinaga Y."/>
            <person name="Zwiers L.-H."/>
            <person name="Turgeon B."/>
            <person name="Goodwin S."/>
            <person name="Spatafora J."/>
            <person name="Crous P."/>
            <person name="Grigoriev I."/>
        </authorList>
    </citation>
    <scope>NUCLEOTIDE SEQUENCE</scope>
    <source>
        <strain evidence="3">CBS 260.36</strain>
    </source>
</reference>
<feature type="compositionally biased region" description="Basic residues" evidence="1">
    <location>
        <begin position="387"/>
        <end position="398"/>
    </location>
</feature>
<evidence type="ECO:0000256" key="1">
    <source>
        <dbReference type="SAM" id="MobiDB-lite"/>
    </source>
</evidence>
<gene>
    <name evidence="3" type="ORF">K461DRAFT_299390</name>
</gene>
<feature type="compositionally biased region" description="Basic residues" evidence="1">
    <location>
        <begin position="435"/>
        <end position="445"/>
    </location>
</feature>
<dbReference type="EMBL" id="ML996081">
    <property type="protein sequence ID" value="KAF2157539.1"/>
    <property type="molecule type" value="Genomic_DNA"/>
</dbReference>
<evidence type="ECO:0000259" key="2">
    <source>
        <dbReference type="Pfam" id="PF09362"/>
    </source>
</evidence>
<feature type="domain" description="DUF1996" evidence="2">
    <location>
        <begin position="40"/>
        <end position="292"/>
    </location>
</feature>
<name>A0A9P4J9P5_9PEZI</name>
<dbReference type="InterPro" id="IPR018535">
    <property type="entry name" value="DUF1996"/>
</dbReference>
<evidence type="ECO:0000313" key="3">
    <source>
        <dbReference type="EMBL" id="KAF2157539.1"/>
    </source>
</evidence>